<name>A0A1Y5IAY8_OSTTA</name>
<dbReference type="EMBL" id="KZ155825">
    <property type="protein sequence ID" value="OUS44322.1"/>
    <property type="molecule type" value="Genomic_DNA"/>
</dbReference>
<reference evidence="1" key="1">
    <citation type="submission" date="2017-04" db="EMBL/GenBank/DDBJ databases">
        <title>Population genomics of picophytoplankton unveils novel chromosome hypervariability.</title>
        <authorList>
            <consortium name="DOE Joint Genome Institute"/>
            <person name="Blanc-Mathieu R."/>
            <person name="Krasovec M."/>
            <person name="Hebrard M."/>
            <person name="Yau S."/>
            <person name="Desgranges E."/>
            <person name="Martin J."/>
            <person name="Schackwitz W."/>
            <person name="Kuo A."/>
            <person name="Salin G."/>
            <person name="Donnadieu C."/>
            <person name="Desdevises Y."/>
            <person name="Sanchez-Ferandin S."/>
            <person name="Moreau H."/>
            <person name="Rivals E."/>
            <person name="Grigoriev I.V."/>
            <person name="Grimsley N."/>
            <person name="Eyre-Walker A."/>
            <person name="Piganeau G."/>
        </authorList>
    </citation>
    <scope>NUCLEOTIDE SEQUENCE [LARGE SCALE GENOMIC DNA]</scope>
    <source>
        <strain evidence="1">RCC 1115</strain>
    </source>
</reference>
<dbReference type="AlphaFoldDB" id="A0A1Y5IAY8"/>
<accession>A0A1Y5IAY8</accession>
<proteinExistence type="predicted"/>
<organism evidence="1">
    <name type="scientific">Ostreococcus tauri</name>
    <name type="common">Marine green alga</name>
    <dbReference type="NCBI Taxonomy" id="70448"/>
    <lineage>
        <taxon>Eukaryota</taxon>
        <taxon>Viridiplantae</taxon>
        <taxon>Chlorophyta</taxon>
        <taxon>Mamiellophyceae</taxon>
        <taxon>Mamiellales</taxon>
        <taxon>Bathycoccaceae</taxon>
        <taxon>Ostreococcus</taxon>
    </lineage>
</organism>
<evidence type="ECO:0000313" key="1">
    <source>
        <dbReference type="EMBL" id="OUS44322.1"/>
    </source>
</evidence>
<sequence length="140" mass="15073">MSAALGFSASVSGARVAVKGTFRNAQAEKRIISARAPLRVENRVAVPPIHPHGPQEGTVLPSRCHRLSLPPRRLTDCAAGLVRSDQKGVLFGRPGDQGLAQQGCAAVRDRGCFAEEGSHHAVNERDLVARRSQEETTFRN</sequence>
<gene>
    <name evidence="1" type="ORF">BE221DRAFT_78125</name>
</gene>
<dbReference type="Proteomes" id="UP000195557">
    <property type="component" value="Unassembled WGS sequence"/>
</dbReference>
<protein>
    <submittedName>
        <fullName evidence="1">Uncharacterized protein</fullName>
    </submittedName>
</protein>